<protein>
    <recommendedName>
        <fullName evidence="9">Sulfite exporter TauE/SafE family protein</fullName>
    </recommendedName>
</protein>
<dbReference type="GO" id="GO:0031464">
    <property type="term" value="C:Cul4A-RING E3 ubiquitin ligase complex"/>
    <property type="evidence" value="ECO:0007669"/>
    <property type="project" value="TreeGrafter"/>
</dbReference>
<dbReference type="OrthoDB" id="434519at2759"/>
<dbReference type="GO" id="GO:0016567">
    <property type="term" value="P:protein ubiquitination"/>
    <property type="evidence" value="ECO:0007669"/>
    <property type="project" value="TreeGrafter"/>
</dbReference>
<comment type="caution">
    <text evidence="7">The sequence shown here is derived from an EMBL/GenBank/DDBJ whole genome shotgun (WGS) entry which is preliminary data.</text>
</comment>
<feature type="transmembrane region" description="Helical" evidence="6">
    <location>
        <begin position="469"/>
        <end position="490"/>
    </location>
</feature>
<dbReference type="EMBL" id="BRYA01000327">
    <property type="protein sequence ID" value="GMI47070.1"/>
    <property type="molecule type" value="Genomic_DNA"/>
</dbReference>
<feature type="region of interest" description="Disordered" evidence="5">
    <location>
        <begin position="242"/>
        <end position="305"/>
    </location>
</feature>
<dbReference type="Pfam" id="PF01925">
    <property type="entry name" value="TauE"/>
    <property type="match status" value="2"/>
</dbReference>
<feature type="transmembrane region" description="Helical" evidence="6">
    <location>
        <begin position="89"/>
        <end position="120"/>
    </location>
</feature>
<accession>A0A9W7GNA5</accession>
<dbReference type="PANTHER" id="PTHR14255">
    <property type="entry name" value="CEREBLON"/>
    <property type="match status" value="1"/>
</dbReference>
<feature type="transmembrane region" description="Helical" evidence="6">
    <location>
        <begin position="9"/>
        <end position="29"/>
    </location>
</feature>
<comment type="subcellular location">
    <subcellularLocation>
        <location evidence="1">Membrane</location>
        <topology evidence="1">Multi-pass membrane protein</topology>
    </subcellularLocation>
</comment>
<feature type="compositionally biased region" description="Polar residues" evidence="5">
    <location>
        <begin position="289"/>
        <end position="304"/>
    </location>
</feature>
<feature type="transmembrane region" description="Helical" evidence="6">
    <location>
        <begin position="365"/>
        <end position="385"/>
    </location>
</feature>
<keyword evidence="3 6" id="KW-1133">Transmembrane helix</keyword>
<keyword evidence="4 6" id="KW-0472">Membrane</keyword>
<evidence type="ECO:0000256" key="1">
    <source>
        <dbReference type="ARBA" id="ARBA00004141"/>
    </source>
</evidence>
<feature type="compositionally biased region" description="Acidic residues" evidence="5">
    <location>
        <begin position="269"/>
        <end position="288"/>
    </location>
</feature>
<evidence type="ECO:0000256" key="6">
    <source>
        <dbReference type="SAM" id="Phobius"/>
    </source>
</evidence>
<dbReference type="AlphaFoldDB" id="A0A9W7GNA5"/>
<dbReference type="Proteomes" id="UP001165065">
    <property type="component" value="Unassembled WGS sequence"/>
</dbReference>
<gene>
    <name evidence="7" type="ORF">TrCOL_g3496</name>
</gene>
<evidence type="ECO:0000256" key="4">
    <source>
        <dbReference type="ARBA" id="ARBA00023136"/>
    </source>
</evidence>
<feature type="transmembrane region" description="Helical" evidence="6">
    <location>
        <begin position="326"/>
        <end position="345"/>
    </location>
</feature>
<sequence length="550" mass="58636">MAPQRGQSIVLTMSIAMSVALLLLLLLHFTTSEHDNNNNVARYDNTEIDKQTTHTYKAITDTLTDTLRSLIETKTNSHDPLFPLTTSDYLGLTFSVLGLLLAAGGGIGGGGILVPIYTLIMGFSPKHAIPLSNVTVFGGSLANCWLNSGKRHPSRDRGLVDWDLILVMEPVTILGALGGAMLNKVLPSTLLSVLLVLLLTATATNTCNKAKKMWLKEEEAIKRKGGLEDMTRKGEVGGVEMMEKDENEIDIESPIKTPKGSGVGPGEGEGGEADDGEEHGDDEDDDTDATTSLLSPSDRQTNIKTDSRTFDPELQSVLLKESQTPWNHIIALTLLFIVILTINLLKGGGGWSPVGIKCGSRGFWISNAAMVLAIVGFTAQVRTYLGNQHKLKTRLNYPYASGDIKWTPRNTVLYPALCTVAGIFAGMFGIGGGIVKGPLMLALNVHPAVSSATSAQMILFTSFTATTSFYVFGLLLPGYAGACAIVGFLATYAGQVIMTRAMEKNERNSYIAFSIGGVVAVSAALMGLQAALMLAEGKVSEGGGMCRKDN</sequence>
<evidence type="ECO:0000313" key="8">
    <source>
        <dbReference type="Proteomes" id="UP001165065"/>
    </source>
</evidence>
<evidence type="ECO:0000256" key="2">
    <source>
        <dbReference type="ARBA" id="ARBA00022692"/>
    </source>
</evidence>
<keyword evidence="2 6" id="KW-0812">Transmembrane</keyword>
<dbReference type="PANTHER" id="PTHR14255:SF3">
    <property type="entry name" value="SULFITE EXPORTER TAUE_SAFE FAMILY PROTEIN 5-RELATED"/>
    <property type="match status" value="1"/>
</dbReference>
<evidence type="ECO:0000313" key="7">
    <source>
        <dbReference type="EMBL" id="GMI47070.1"/>
    </source>
</evidence>
<proteinExistence type="predicted"/>
<dbReference type="InterPro" id="IPR002781">
    <property type="entry name" value="TM_pro_TauE-like"/>
</dbReference>
<evidence type="ECO:0000256" key="5">
    <source>
        <dbReference type="SAM" id="MobiDB-lite"/>
    </source>
</evidence>
<evidence type="ECO:0000256" key="3">
    <source>
        <dbReference type="ARBA" id="ARBA00022989"/>
    </source>
</evidence>
<reference evidence="8" key="1">
    <citation type="journal article" date="2023" name="Commun. Biol.">
        <title>Genome analysis of Parmales, the sister group of diatoms, reveals the evolutionary specialization of diatoms from phago-mixotrophs to photoautotrophs.</title>
        <authorList>
            <person name="Ban H."/>
            <person name="Sato S."/>
            <person name="Yoshikawa S."/>
            <person name="Yamada K."/>
            <person name="Nakamura Y."/>
            <person name="Ichinomiya M."/>
            <person name="Sato N."/>
            <person name="Blanc-Mathieu R."/>
            <person name="Endo H."/>
            <person name="Kuwata A."/>
            <person name="Ogata H."/>
        </authorList>
    </citation>
    <scope>NUCLEOTIDE SEQUENCE [LARGE SCALE GENOMIC DNA]</scope>
</reference>
<evidence type="ECO:0008006" key="9">
    <source>
        <dbReference type="Google" id="ProtNLM"/>
    </source>
</evidence>
<dbReference type="GO" id="GO:0016020">
    <property type="term" value="C:membrane"/>
    <property type="evidence" value="ECO:0007669"/>
    <property type="project" value="UniProtKB-SubCell"/>
</dbReference>
<name>A0A9W7GNA5_9STRA</name>
<feature type="transmembrane region" description="Helical" evidence="6">
    <location>
        <begin position="159"/>
        <end position="182"/>
    </location>
</feature>
<keyword evidence="8" id="KW-1185">Reference proteome</keyword>
<feature type="transmembrane region" description="Helical" evidence="6">
    <location>
        <begin position="510"/>
        <end position="535"/>
    </location>
</feature>
<organism evidence="7 8">
    <name type="scientific">Triparma columacea</name>
    <dbReference type="NCBI Taxonomy" id="722753"/>
    <lineage>
        <taxon>Eukaryota</taxon>
        <taxon>Sar</taxon>
        <taxon>Stramenopiles</taxon>
        <taxon>Ochrophyta</taxon>
        <taxon>Bolidophyceae</taxon>
        <taxon>Parmales</taxon>
        <taxon>Triparmaceae</taxon>
        <taxon>Triparma</taxon>
    </lineage>
</organism>
<feature type="transmembrane region" description="Helical" evidence="6">
    <location>
        <begin position="412"/>
        <end position="435"/>
    </location>
</feature>
<feature type="transmembrane region" description="Helical" evidence="6">
    <location>
        <begin position="188"/>
        <end position="207"/>
    </location>
</feature>